<proteinExistence type="predicted"/>
<keyword evidence="4" id="KW-1185">Reference proteome</keyword>
<gene>
    <name evidence="3" type="ORF">MNODULE_14155</name>
</gene>
<feature type="domain" description="Peptidase S9 prolyl oligopeptidase catalytic" evidence="2">
    <location>
        <begin position="100"/>
        <end position="271"/>
    </location>
</feature>
<protein>
    <submittedName>
        <fullName evidence="3">Alpha/beta fold hydrolase</fullName>
    </submittedName>
</protein>
<evidence type="ECO:0000259" key="2">
    <source>
        <dbReference type="Pfam" id="PF00326"/>
    </source>
</evidence>
<dbReference type="Pfam" id="PF00326">
    <property type="entry name" value="Peptidase_S9"/>
    <property type="match status" value="1"/>
</dbReference>
<dbReference type="PANTHER" id="PTHR16138">
    <property type="entry name" value="MYCOPHENOLIC ACID ACYL-GLUCURONIDE ESTERASE, MITOCHONDRIAL"/>
    <property type="match status" value="1"/>
</dbReference>
<reference evidence="3 4" key="1">
    <citation type="journal article" date="2020" name="Nature">
        <title>Bacterial chemolithoautotrophy via manganese oxidation.</title>
        <authorList>
            <person name="Yu H."/>
            <person name="Leadbetter J.R."/>
        </authorList>
    </citation>
    <scope>NUCLEOTIDE SEQUENCE [LARGE SCALE GENOMIC DNA]</scope>
    <source>
        <strain evidence="3 4">Mn-1</strain>
    </source>
</reference>
<comment type="caution">
    <text evidence="3">The sequence shown here is derived from an EMBL/GenBank/DDBJ whole genome shotgun (WGS) entry which is preliminary data.</text>
</comment>
<evidence type="ECO:0000256" key="1">
    <source>
        <dbReference type="ARBA" id="ARBA00022801"/>
    </source>
</evidence>
<evidence type="ECO:0000313" key="3">
    <source>
        <dbReference type="EMBL" id="NKE71887.1"/>
    </source>
</evidence>
<dbReference type="InterPro" id="IPR001375">
    <property type="entry name" value="Peptidase_S9_cat"/>
</dbReference>
<keyword evidence="1 3" id="KW-0378">Hydrolase</keyword>
<dbReference type="EMBL" id="VTOW01000002">
    <property type="protein sequence ID" value="NKE71887.1"/>
    <property type="molecule type" value="Genomic_DNA"/>
</dbReference>
<dbReference type="Gene3D" id="3.40.50.1820">
    <property type="entry name" value="alpha/beta hydrolase"/>
    <property type="match status" value="1"/>
</dbReference>
<dbReference type="GO" id="GO:0006508">
    <property type="term" value="P:proteolysis"/>
    <property type="evidence" value="ECO:0007669"/>
    <property type="project" value="InterPro"/>
</dbReference>
<dbReference type="InterPro" id="IPR029058">
    <property type="entry name" value="AB_hydrolase_fold"/>
</dbReference>
<dbReference type="Proteomes" id="UP000534783">
    <property type="component" value="Unassembled WGS sequence"/>
</dbReference>
<dbReference type="GO" id="GO:0008236">
    <property type="term" value="F:serine-type peptidase activity"/>
    <property type="evidence" value="ECO:0007669"/>
    <property type="project" value="InterPro"/>
</dbReference>
<organism evidence="3 4">
    <name type="scientific">Candidatus Manganitrophus noduliformans</name>
    <dbReference type="NCBI Taxonomy" id="2606439"/>
    <lineage>
        <taxon>Bacteria</taxon>
        <taxon>Pseudomonadati</taxon>
        <taxon>Nitrospirota</taxon>
        <taxon>Nitrospiria</taxon>
        <taxon>Candidatus Troglogloeales</taxon>
        <taxon>Candidatus Manganitrophaceae</taxon>
        <taxon>Candidatus Manganitrophus</taxon>
    </lineage>
</organism>
<accession>A0A7X6DRH1</accession>
<sequence length="272" mass="30578">MQAIRQKGILFLNDMNGGRMEKKLELNLTDQQKTSVVLATPEGSTSRAVLLCHGFMSSKESETNRTLTPRLLSKRIAACRFDFFGHGESDGPFSRLTLTQCLEQTEGMIRWLNENGYTEVGLVGSSFGGLVAIHAAAKHPALFAVALKCPVSDYPPIWRAQLGETGMSHWKESGLLAIATPHGKARLDYAFYEDQLKYDTYRAAAQIKPPTLIVHGEADEYVPFDQSLRLFDTLRLPNDQREMEAIPGANHEFSKPEDFERMITRIEKWITK</sequence>
<dbReference type="InterPro" id="IPR052382">
    <property type="entry name" value="ABHD10_acyl-thioesterase"/>
</dbReference>
<evidence type="ECO:0000313" key="4">
    <source>
        <dbReference type="Proteomes" id="UP000534783"/>
    </source>
</evidence>
<dbReference type="GO" id="GO:0004553">
    <property type="term" value="F:hydrolase activity, hydrolyzing O-glycosyl compounds"/>
    <property type="evidence" value="ECO:0007669"/>
    <property type="project" value="TreeGrafter"/>
</dbReference>
<dbReference type="PANTHER" id="PTHR16138:SF7">
    <property type="entry name" value="PALMITOYL-PROTEIN THIOESTERASE ABHD10, MITOCHONDRIAL"/>
    <property type="match status" value="1"/>
</dbReference>
<dbReference type="SUPFAM" id="SSF53474">
    <property type="entry name" value="alpha/beta-Hydrolases"/>
    <property type="match status" value="1"/>
</dbReference>
<name>A0A7X6DRH1_9BACT</name>
<dbReference type="AlphaFoldDB" id="A0A7X6DRH1"/>